<protein>
    <submittedName>
        <fullName evidence="1">Uncharacterized protein</fullName>
    </submittedName>
</protein>
<proteinExistence type="predicted"/>
<keyword evidence="2" id="KW-1185">Reference proteome</keyword>
<name>A0A8T4IIN3_9SPHN</name>
<reference evidence="1" key="1">
    <citation type="submission" date="2021-04" db="EMBL/GenBank/DDBJ databases">
        <title>Ouciella asimina sp. nov., isolated from the surface seawater in the hydrothermal field of Okinawa Trough.</title>
        <authorList>
            <person name="Shuang W."/>
        </authorList>
    </citation>
    <scope>NUCLEOTIDE SEQUENCE</scope>
    <source>
        <strain evidence="1">LXI357</strain>
    </source>
</reference>
<gene>
    <name evidence="1" type="ORF">J7S20_14630</name>
</gene>
<dbReference type="NCBIfam" id="NF041705">
    <property type="entry name" value="RIPP_cyclo_YhhA"/>
    <property type="match status" value="1"/>
</dbReference>
<dbReference type="RefSeq" id="WP_284054986.1">
    <property type="nucleotide sequence ID" value="NZ_JAGRQC010000004.1"/>
</dbReference>
<sequence>MRNEPIPLPRDAAAPARDLPLTDSVALQRLIAEVRQCDASIVADTTLYNRTYHRHNR</sequence>
<dbReference type="EMBL" id="JAGRQC010000004">
    <property type="protein sequence ID" value="MBR0553744.1"/>
    <property type="molecule type" value="Genomic_DNA"/>
</dbReference>
<evidence type="ECO:0000313" key="1">
    <source>
        <dbReference type="EMBL" id="MBR0553744.1"/>
    </source>
</evidence>
<comment type="caution">
    <text evidence="1">The sequence shown here is derived from an EMBL/GenBank/DDBJ whole genome shotgun (WGS) entry which is preliminary data.</text>
</comment>
<dbReference type="Proteomes" id="UP000676996">
    <property type="component" value="Unassembled WGS sequence"/>
</dbReference>
<dbReference type="AlphaFoldDB" id="A0A8T4IIN3"/>
<organism evidence="1 2">
    <name type="scientific">Stakelama marina</name>
    <dbReference type="NCBI Taxonomy" id="2826939"/>
    <lineage>
        <taxon>Bacteria</taxon>
        <taxon>Pseudomonadati</taxon>
        <taxon>Pseudomonadota</taxon>
        <taxon>Alphaproteobacteria</taxon>
        <taxon>Sphingomonadales</taxon>
        <taxon>Sphingomonadaceae</taxon>
        <taxon>Stakelama</taxon>
    </lineage>
</organism>
<accession>A0A8T4IIN3</accession>
<evidence type="ECO:0000313" key="2">
    <source>
        <dbReference type="Proteomes" id="UP000676996"/>
    </source>
</evidence>